<dbReference type="InterPro" id="IPR013087">
    <property type="entry name" value="Znf_C2H2_type"/>
</dbReference>
<evidence type="ECO:0000259" key="10">
    <source>
        <dbReference type="PROSITE" id="PS50157"/>
    </source>
</evidence>
<keyword evidence="4 8" id="KW-0863">Zinc-finger</keyword>
<dbReference type="Pfam" id="PF00096">
    <property type="entry name" value="zf-C2H2"/>
    <property type="match status" value="1"/>
</dbReference>
<keyword evidence="6" id="KW-0238">DNA-binding</keyword>
<evidence type="ECO:0000256" key="9">
    <source>
        <dbReference type="SAM" id="MobiDB-lite"/>
    </source>
</evidence>
<dbReference type="PANTHER" id="PTHR24376">
    <property type="entry name" value="ZINC FINGER PROTEIN"/>
    <property type="match status" value="1"/>
</dbReference>
<dbReference type="KEGG" id="dqu:106748772"/>
<reference evidence="12" key="1">
    <citation type="submission" date="2025-08" db="UniProtKB">
        <authorList>
            <consortium name="RefSeq"/>
        </authorList>
    </citation>
    <scope>IDENTIFICATION</scope>
</reference>
<evidence type="ECO:0000256" key="4">
    <source>
        <dbReference type="ARBA" id="ARBA00022771"/>
    </source>
</evidence>
<dbReference type="GO" id="GO:0000978">
    <property type="term" value="F:RNA polymerase II cis-regulatory region sequence-specific DNA binding"/>
    <property type="evidence" value="ECO:0007669"/>
    <property type="project" value="TreeGrafter"/>
</dbReference>
<evidence type="ECO:0000313" key="11">
    <source>
        <dbReference type="Proteomes" id="UP000515204"/>
    </source>
</evidence>
<evidence type="ECO:0000256" key="6">
    <source>
        <dbReference type="ARBA" id="ARBA00023125"/>
    </source>
</evidence>
<dbReference type="FunFam" id="3.30.160.60:FF:000100">
    <property type="entry name" value="Zinc finger 45-like"/>
    <property type="match status" value="1"/>
</dbReference>
<feature type="region of interest" description="Disordered" evidence="9">
    <location>
        <begin position="1393"/>
        <end position="1417"/>
    </location>
</feature>
<evidence type="ECO:0000256" key="1">
    <source>
        <dbReference type="ARBA" id="ARBA00004123"/>
    </source>
</evidence>
<feature type="domain" description="C2H2-type" evidence="10">
    <location>
        <begin position="1019"/>
        <end position="1047"/>
    </location>
</feature>
<protein>
    <submittedName>
        <fullName evidence="12">Uncharacterized protein LOC106748772 isoform X1</fullName>
    </submittedName>
</protein>
<evidence type="ECO:0000256" key="3">
    <source>
        <dbReference type="ARBA" id="ARBA00022737"/>
    </source>
</evidence>
<evidence type="ECO:0000256" key="7">
    <source>
        <dbReference type="ARBA" id="ARBA00023242"/>
    </source>
</evidence>
<dbReference type="GeneID" id="106748772"/>
<keyword evidence="2" id="KW-0479">Metal-binding</keyword>
<dbReference type="Gene3D" id="3.30.160.60">
    <property type="entry name" value="Classic Zinc Finger"/>
    <property type="match status" value="4"/>
</dbReference>
<dbReference type="SMART" id="SM00355">
    <property type="entry name" value="ZnF_C2H2"/>
    <property type="match status" value="18"/>
</dbReference>
<gene>
    <name evidence="12" type="primary">LOC106748772</name>
</gene>
<feature type="region of interest" description="Disordered" evidence="9">
    <location>
        <begin position="832"/>
        <end position="884"/>
    </location>
</feature>
<dbReference type="InterPro" id="IPR036236">
    <property type="entry name" value="Znf_C2H2_sf"/>
</dbReference>
<feature type="compositionally biased region" description="Polar residues" evidence="9">
    <location>
        <begin position="1448"/>
        <end position="1474"/>
    </location>
</feature>
<sequence length="1724" mass="197737">MCCTERVTISPTWPHGRIPITAWAQATDGVVHTLIGKSIASNMARVVVYERVVDAVQTKIHIGQTSNIDIQNGIKIKEEPVDAVMDINATNDYKLLRSHSKLFEGDKSLLSENETQRKHVNHKTKKCVRDDYSEDSDSTKLIKIINLKRKITRIMRDTSPITIKKPKYSDKIVTNDHTYVSKTKIQNLNRKKDRRLIASKTVTTTKTQHINTAEKNIRQCEICFMIFKNYRSLNLHRLYFMKIGNFLCRSCKKYFPTQGLLYSHSASCRKEYDYSHQHDLLHCNYCSRQFKKKGVLQSHLFHLHMELISPNNVTETKNSKIVPESISCKYNTSRNDLHEETPCPSNFDKPKELSTMLINKNCKQSRNSFDDTTKIDKLVEEEPSNEEMPPRKKLRQLTLNECIEFCKRKHDVKINQKKLNITEGSCSSTCASSHDEQVGENRKPKLSEEAVHNGQVDTSTKISNNNLGQVTNVSTLAQSEKHGECPTKEPFVKLHAKVETMKCFLESLADTNIKSELAENQTNSTVSHEHSIPYSLRPMRAIRFSGDLGSKLLRKSSLNSKSSIETKQNVISLDKVNSGSSTSRNHSSFKDCSITLKRCDEKVENHDPISTVQTTSEQKLVSTITEPKSAQSQKSSTSNNVVLKKLEVSLERLKTEADEDSPELEKDAETQDNCFSCGICKKSFPTKLMKRAHIKSYHIAYMSSICNARYTMKHKLLQHYLREHTFKLNECCVCNELLLDSTELKQHLNFHCLKYLQNKNDQYPINIDIKCSTKGTFKCIKCDEKFSSYFLWSEHGRYCPNMIVIDKEVKEVQENPTKEANVSSEVILQADHKEDAHESTVKHDERIQHDASPELLDNKPLENANKNQVTSTDEELRSNEEEPEIIIQDSSIIEEDLRINENEKDSFSRKAIFIVENVRSVNKSQELIKLPETNNPTIINDQNIASVQPNRITESGKTYPCDICGKRFQNKKNLEQHIRSYSRVNVFCPLCNTAFSSKRFLQTHIAAAHVPQLSRNYNFHCVFCNQGFTKKYELRPHVLHLHGRQMLEAIMPNFPDNQGKEEPDNGNATCTVCNLAFETLDRYVEHTMYYYKDHKFTCTICLKDFQGMYMYHHHNKLTHYSEDKRKSYIYTCNICNEGFNHELHFYSHNMHVHSKKESSTDIAGQRAENNQPVINVEEEGEVIDLSTNQQKKVELLSPEFICQICQLQCTDADDLKSHELFYTNDGDFKCNLCSRRCKTLDLLNQHKSLTHICRDVYNEYMCPNCEEILPSVTSLKCHEKHFHVNLVSCDNANNCKNCSQTFFSSTEYKEHQCKPTSSKTKEKYIYRCFYCDMKFLSLDMIQAHIIQIHFGKLLAKHIASKAELPTVVSDDKIQKKSIPQLVDQVLLSRKNLSQSFPQSDKSPNNTSTTQETQDRVVVEPTPDQLKALFLIDVDKQTAPNESEAVISTTMEKEQNNQSKADTPFRTSTGSTNHSNPKKHHKQFLSDSFNISLEQMLDGHSIFSSTESAKKSKVTFTSVPSKPVTGSNIPIAVAPIPRNEEVQLQNHVSVNNNTDYTCPLCPLRYPSLMYFHAHLRYIHSDVIRNDLVYPQLDQLTEKIPAIECLLCPHISTNEKRYKRHLRYSHSPHKYFMNFKETKKISNASISSNGRTVISESPEVITVEDDDDNIKSTLVGPTTAKTAVEETTRIPNVENENIGKLKVKPFAKIIENLTIDREMELLKGSH</sequence>
<name>A0A6P3XX39_DINQU</name>
<feature type="compositionally biased region" description="Polar residues" evidence="9">
    <location>
        <begin position="1393"/>
        <end position="1411"/>
    </location>
</feature>
<keyword evidence="3" id="KW-0677">Repeat</keyword>
<feature type="region of interest" description="Disordered" evidence="9">
    <location>
        <begin position="1448"/>
        <end position="1480"/>
    </location>
</feature>
<keyword evidence="7" id="KW-0539">Nucleus</keyword>
<keyword evidence="11" id="KW-1185">Reference proteome</keyword>
<evidence type="ECO:0000256" key="8">
    <source>
        <dbReference type="PROSITE-ProRule" id="PRU00042"/>
    </source>
</evidence>
<dbReference type="Proteomes" id="UP000515204">
    <property type="component" value="Unplaced"/>
</dbReference>
<organism evidence="11 12">
    <name type="scientific">Dinoponera quadriceps</name>
    <name type="common">South American ant</name>
    <dbReference type="NCBI Taxonomy" id="609295"/>
    <lineage>
        <taxon>Eukaryota</taxon>
        <taxon>Metazoa</taxon>
        <taxon>Ecdysozoa</taxon>
        <taxon>Arthropoda</taxon>
        <taxon>Hexapoda</taxon>
        <taxon>Insecta</taxon>
        <taxon>Pterygota</taxon>
        <taxon>Neoptera</taxon>
        <taxon>Endopterygota</taxon>
        <taxon>Hymenoptera</taxon>
        <taxon>Apocrita</taxon>
        <taxon>Aculeata</taxon>
        <taxon>Formicoidea</taxon>
        <taxon>Formicidae</taxon>
        <taxon>Ponerinae</taxon>
        <taxon>Ponerini</taxon>
        <taxon>Dinoponera</taxon>
    </lineage>
</organism>
<accession>A0A6P3XX39</accession>
<dbReference type="RefSeq" id="XP_014483116.1">
    <property type="nucleotide sequence ID" value="XM_014627630.1"/>
</dbReference>
<dbReference type="SUPFAM" id="SSF57667">
    <property type="entry name" value="beta-beta-alpha zinc fingers"/>
    <property type="match status" value="3"/>
</dbReference>
<evidence type="ECO:0000256" key="5">
    <source>
        <dbReference type="ARBA" id="ARBA00022833"/>
    </source>
</evidence>
<dbReference type="GO" id="GO:0005634">
    <property type="term" value="C:nucleus"/>
    <property type="evidence" value="ECO:0007669"/>
    <property type="project" value="UniProtKB-SubCell"/>
</dbReference>
<dbReference type="PROSITE" id="PS00028">
    <property type="entry name" value="ZINC_FINGER_C2H2_1"/>
    <property type="match status" value="11"/>
</dbReference>
<feature type="domain" description="C2H2-type" evidence="10">
    <location>
        <begin position="281"/>
        <end position="304"/>
    </location>
</feature>
<dbReference type="OrthoDB" id="427030at2759"/>
<feature type="domain" description="C2H2-type" evidence="10">
    <location>
        <begin position="1130"/>
        <end position="1158"/>
    </location>
</feature>
<evidence type="ECO:0000313" key="12">
    <source>
        <dbReference type="RefSeq" id="XP_014483116.1"/>
    </source>
</evidence>
<dbReference type="GO" id="GO:0008270">
    <property type="term" value="F:zinc ion binding"/>
    <property type="evidence" value="ECO:0007669"/>
    <property type="project" value="UniProtKB-KW"/>
</dbReference>
<feature type="domain" description="C2H2-type" evidence="10">
    <location>
        <begin position="1096"/>
        <end position="1124"/>
    </location>
</feature>
<dbReference type="GO" id="GO:0001228">
    <property type="term" value="F:DNA-binding transcription activator activity, RNA polymerase II-specific"/>
    <property type="evidence" value="ECO:0007669"/>
    <property type="project" value="TreeGrafter"/>
</dbReference>
<feature type="compositionally biased region" description="Basic and acidic residues" evidence="9">
    <location>
        <begin position="832"/>
        <end position="860"/>
    </location>
</feature>
<proteinExistence type="predicted"/>
<comment type="subcellular location">
    <subcellularLocation>
        <location evidence="1">Nucleus</location>
    </subcellularLocation>
</comment>
<feature type="domain" description="C2H2-type" evidence="10">
    <location>
        <begin position="959"/>
        <end position="982"/>
    </location>
</feature>
<dbReference type="PROSITE" id="PS50157">
    <property type="entry name" value="ZINC_FINGER_C2H2_2"/>
    <property type="match status" value="5"/>
</dbReference>
<feature type="region of interest" description="Disordered" evidence="9">
    <location>
        <begin position="608"/>
        <end position="637"/>
    </location>
</feature>
<evidence type="ECO:0000256" key="2">
    <source>
        <dbReference type="ARBA" id="ARBA00022723"/>
    </source>
</evidence>
<keyword evidence="5" id="KW-0862">Zinc</keyword>
<dbReference type="PANTHER" id="PTHR24376:SF243">
    <property type="entry name" value="C2H2-TYPE DOMAIN-CONTAINING PROTEIN"/>
    <property type="match status" value="1"/>
</dbReference>